<dbReference type="SMART" id="SM00347">
    <property type="entry name" value="HTH_MARR"/>
    <property type="match status" value="1"/>
</dbReference>
<proteinExistence type="predicted"/>
<evidence type="ECO:0000259" key="1">
    <source>
        <dbReference type="PROSITE" id="PS50995"/>
    </source>
</evidence>
<evidence type="ECO:0000313" key="2">
    <source>
        <dbReference type="EMBL" id="KUG05770.1"/>
    </source>
</evidence>
<name>A0A0W8EAV0_9ZZZZ</name>
<dbReference type="PANTHER" id="PTHR33164">
    <property type="entry name" value="TRANSCRIPTIONAL REGULATOR, MARR FAMILY"/>
    <property type="match status" value="1"/>
</dbReference>
<dbReference type="SUPFAM" id="SSF46785">
    <property type="entry name" value="Winged helix' DNA-binding domain"/>
    <property type="match status" value="1"/>
</dbReference>
<comment type="caution">
    <text evidence="2">The sequence shown here is derived from an EMBL/GenBank/DDBJ whole genome shotgun (WGS) entry which is preliminary data.</text>
</comment>
<dbReference type="PANTHER" id="PTHR33164:SF43">
    <property type="entry name" value="HTH-TYPE TRANSCRIPTIONAL REPRESSOR YETL"/>
    <property type="match status" value="1"/>
</dbReference>
<dbReference type="AlphaFoldDB" id="A0A0W8EAV0"/>
<dbReference type="InterPro" id="IPR039422">
    <property type="entry name" value="MarR/SlyA-like"/>
</dbReference>
<dbReference type="InterPro" id="IPR000835">
    <property type="entry name" value="HTH_MarR-typ"/>
</dbReference>
<sequence>MRGREEHLFEALEDLLRVRNECSSRILSECGLSDMTVKQIAYLKTINEQGEVTFSRLAAITRNSKPTITEMVNKFVRMECVYRKPCADDRRVLYIRLTEKGQRIAQAEHDALRQIIERMTETLDEREQELLIGLLKKIR</sequence>
<dbReference type="InterPro" id="IPR036388">
    <property type="entry name" value="WH-like_DNA-bd_sf"/>
</dbReference>
<feature type="domain" description="HTH marR-type" evidence="1">
    <location>
        <begin position="5"/>
        <end position="139"/>
    </location>
</feature>
<dbReference type="GO" id="GO:0003700">
    <property type="term" value="F:DNA-binding transcription factor activity"/>
    <property type="evidence" value="ECO:0007669"/>
    <property type="project" value="InterPro"/>
</dbReference>
<dbReference type="Gene3D" id="1.10.10.10">
    <property type="entry name" value="Winged helix-like DNA-binding domain superfamily/Winged helix DNA-binding domain"/>
    <property type="match status" value="1"/>
</dbReference>
<dbReference type="PRINTS" id="PR00598">
    <property type="entry name" value="HTHMARR"/>
</dbReference>
<accession>A0A0W8EAV0</accession>
<reference evidence="2" key="1">
    <citation type="journal article" date="2015" name="Proc. Natl. Acad. Sci. U.S.A.">
        <title>Networks of energetic and metabolic interactions define dynamics in microbial communities.</title>
        <authorList>
            <person name="Embree M."/>
            <person name="Liu J.K."/>
            <person name="Al-Bassam M.M."/>
            <person name="Zengler K."/>
        </authorList>
    </citation>
    <scope>NUCLEOTIDE SEQUENCE</scope>
</reference>
<protein>
    <submittedName>
        <fullName evidence="2">Transcriptional regulator, marr family</fullName>
    </submittedName>
</protein>
<dbReference type="Pfam" id="PF01047">
    <property type="entry name" value="MarR"/>
    <property type="match status" value="1"/>
</dbReference>
<dbReference type="InterPro" id="IPR036390">
    <property type="entry name" value="WH_DNA-bd_sf"/>
</dbReference>
<dbReference type="EMBL" id="LNQE01001767">
    <property type="protein sequence ID" value="KUG05770.1"/>
    <property type="molecule type" value="Genomic_DNA"/>
</dbReference>
<gene>
    <name evidence="2" type="ORF">ASZ90_016798</name>
</gene>
<dbReference type="PROSITE" id="PS50995">
    <property type="entry name" value="HTH_MARR_2"/>
    <property type="match status" value="1"/>
</dbReference>
<organism evidence="2">
    <name type="scientific">hydrocarbon metagenome</name>
    <dbReference type="NCBI Taxonomy" id="938273"/>
    <lineage>
        <taxon>unclassified sequences</taxon>
        <taxon>metagenomes</taxon>
        <taxon>ecological metagenomes</taxon>
    </lineage>
</organism>
<dbReference type="GO" id="GO:0006950">
    <property type="term" value="P:response to stress"/>
    <property type="evidence" value="ECO:0007669"/>
    <property type="project" value="TreeGrafter"/>
</dbReference>